<organism evidence="1">
    <name type="scientific">viral metagenome</name>
    <dbReference type="NCBI Taxonomy" id="1070528"/>
    <lineage>
        <taxon>unclassified sequences</taxon>
        <taxon>metagenomes</taxon>
        <taxon>organismal metagenomes</taxon>
    </lineage>
</organism>
<protein>
    <submittedName>
        <fullName evidence="1">Uncharacterized protein</fullName>
    </submittedName>
</protein>
<dbReference type="EMBL" id="MN739062">
    <property type="protein sequence ID" value="QHS86799.1"/>
    <property type="molecule type" value="Genomic_DNA"/>
</dbReference>
<accession>A0A6C0B5G5</accession>
<evidence type="ECO:0000313" key="1">
    <source>
        <dbReference type="EMBL" id="QHS86799.1"/>
    </source>
</evidence>
<proteinExistence type="predicted"/>
<dbReference type="AlphaFoldDB" id="A0A6C0B5G5"/>
<name>A0A6C0B5G5_9ZZZZ</name>
<reference evidence="1" key="1">
    <citation type="journal article" date="2020" name="Nature">
        <title>Giant virus diversity and host interactions through global metagenomics.</title>
        <authorList>
            <person name="Schulz F."/>
            <person name="Roux S."/>
            <person name="Paez-Espino D."/>
            <person name="Jungbluth S."/>
            <person name="Walsh D.A."/>
            <person name="Denef V.J."/>
            <person name="McMahon K.D."/>
            <person name="Konstantinidis K.T."/>
            <person name="Eloe-Fadrosh E.A."/>
            <person name="Kyrpides N.C."/>
            <person name="Woyke T."/>
        </authorList>
    </citation>
    <scope>NUCLEOTIDE SEQUENCE</scope>
    <source>
        <strain evidence="1">GVMAG-M-3300009422-16</strain>
    </source>
</reference>
<sequence length="70" mass="8512">MDYITKKESFEMNSNINPQHALITIKKDFFFKNHMGKSLEQIYKNNKLDNLYTNYCKNNFTKKMSFYINE</sequence>